<reference evidence="1" key="1">
    <citation type="submission" date="2015-06" db="EMBL/GenBank/DDBJ databases">
        <authorList>
            <person name="Joergensen T."/>
        </authorList>
    </citation>
    <scope>NUCLEOTIDE SEQUENCE</scope>
    <source>
        <strain evidence="1">RGFK1552</strain>
    </source>
</reference>
<proteinExistence type="predicted"/>
<sequence length="184" mass="19568">MLRVRSVMTGLAGSPFYSNLYFAGELDTEAETAADGVHDIWDGVHESIKAGLTIEVDPFVAIVDQVTGEVTGGHLVDPPDPVVCIAAADVLPMMTQLQVNLNTATYIGGRNVKGRCYIPALTEAVNDTNGRPSIGIRGGVEDLFDGVIAGGAQLVVWSRKNGTQAYVSSNTCSTQWASLRSRRD</sequence>
<protein>
    <submittedName>
        <fullName evidence="1">Uncharacterized protein</fullName>
    </submittedName>
</protein>
<dbReference type="AlphaFoldDB" id="A0A0H5Q7S2"/>
<dbReference type="EMBL" id="LN854083">
    <property type="protein sequence ID" value="CRY97439.1"/>
    <property type="molecule type" value="Genomic_DNA"/>
</dbReference>
<organism evidence="1">
    <name type="scientific">uncultured prokaryote</name>
    <dbReference type="NCBI Taxonomy" id="198431"/>
    <lineage>
        <taxon>unclassified sequences</taxon>
        <taxon>environmental samples</taxon>
    </lineage>
</organism>
<name>A0A0H5Q7S2_9ZZZZ</name>
<evidence type="ECO:0000313" key="1">
    <source>
        <dbReference type="EMBL" id="CRY97439.1"/>
    </source>
</evidence>
<accession>A0A0H5Q7S2</accession>
<reference evidence="1" key="2">
    <citation type="submission" date="2015-07" db="EMBL/GenBank/DDBJ databases">
        <title>Plasmids, circular viruses and viroids from rat gut.</title>
        <authorList>
            <person name="Jorgensen T.J."/>
            <person name="Hansen M.A."/>
            <person name="Xu Z."/>
            <person name="Tabak M.A."/>
            <person name="Sorensen S.J."/>
            <person name="Hansen L.H."/>
        </authorList>
    </citation>
    <scope>NUCLEOTIDE SEQUENCE</scope>
    <source>
        <strain evidence="1">RGFK1552</strain>
    </source>
</reference>